<keyword evidence="1" id="KW-1015">Disulfide bond</keyword>
<dbReference type="InterPro" id="IPR033116">
    <property type="entry name" value="TRYPSIN_SER"/>
</dbReference>
<evidence type="ECO:0000313" key="4">
    <source>
        <dbReference type="EMBL" id="GGB66397.1"/>
    </source>
</evidence>
<dbReference type="EMBL" id="BMKF01000001">
    <property type="protein sequence ID" value="GGB66397.1"/>
    <property type="molecule type" value="Genomic_DNA"/>
</dbReference>
<keyword evidence="2" id="KW-0645">Protease</keyword>
<dbReference type="SMART" id="SM00020">
    <property type="entry name" value="Tryp_SPc"/>
    <property type="match status" value="1"/>
</dbReference>
<dbReference type="InterPro" id="IPR043504">
    <property type="entry name" value="Peptidase_S1_PA_chymotrypsin"/>
</dbReference>
<dbReference type="PANTHER" id="PTHR24253:SF176">
    <property type="entry name" value="CORIN, ISOFORM B"/>
    <property type="match status" value="1"/>
</dbReference>
<dbReference type="RefSeq" id="WP_084394597.1">
    <property type="nucleotide sequence ID" value="NZ_BMKF01000001.1"/>
</dbReference>
<organism evidence="4 5">
    <name type="scientific">Henriciella pelagia</name>
    <dbReference type="NCBI Taxonomy" id="1977912"/>
    <lineage>
        <taxon>Bacteria</taxon>
        <taxon>Pseudomonadati</taxon>
        <taxon>Pseudomonadota</taxon>
        <taxon>Alphaproteobacteria</taxon>
        <taxon>Hyphomonadales</taxon>
        <taxon>Hyphomonadaceae</taxon>
        <taxon>Henriciella</taxon>
    </lineage>
</organism>
<dbReference type="InterPro" id="IPR018114">
    <property type="entry name" value="TRYPSIN_HIS"/>
</dbReference>
<dbReference type="InterPro" id="IPR009003">
    <property type="entry name" value="Peptidase_S1_PA"/>
</dbReference>
<feature type="domain" description="Peptidase S1" evidence="3">
    <location>
        <begin position="23"/>
        <end position="304"/>
    </location>
</feature>
<dbReference type="CDD" id="cd00190">
    <property type="entry name" value="Tryp_SPc"/>
    <property type="match status" value="1"/>
</dbReference>
<dbReference type="InterPro" id="IPR001254">
    <property type="entry name" value="Trypsin_dom"/>
</dbReference>
<accession>A0ABQ1JHE4</accession>
<dbReference type="PANTHER" id="PTHR24253">
    <property type="entry name" value="TRANSMEMBRANE PROTEASE SERINE"/>
    <property type="match status" value="1"/>
</dbReference>
<comment type="caution">
    <text evidence="4">The sequence shown here is derived from an EMBL/GenBank/DDBJ whole genome shotgun (WGS) entry which is preliminary data.</text>
</comment>
<protein>
    <recommendedName>
        <fullName evidence="3">Peptidase S1 domain-containing protein</fullName>
    </recommendedName>
</protein>
<dbReference type="Gene3D" id="2.40.10.10">
    <property type="entry name" value="Trypsin-like serine proteases"/>
    <property type="match status" value="1"/>
</dbReference>
<dbReference type="SUPFAM" id="SSF50494">
    <property type="entry name" value="Trypsin-like serine proteases"/>
    <property type="match status" value="1"/>
</dbReference>
<evidence type="ECO:0000256" key="1">
    <source>
        <dbReference type="ARBA" id="ARBA00023157"/>
    </source>
</evidence>
<evidence type="ECO:0000256" key="2">
    <source>
        <dbReference type="RuleBase" id="RU363034"/>
    </source>
</evidence>
<sequence>MKHEEIRTVMVGIAALATTASCVVAGEDALADDWPGIASLQYAQGRSMMHECGATMISERWLLTAAHCVDEARIERNGTAAQYYRREDGMMQRLGPMRVAVGRTHLADDEDVKTYAVTALHIHPDYVPGEFERGSDIALLQIEAGYKGPYMRIDGLGFDAISLASDTYVSVAGYGNTEETSVAEGDLNARGRAVYAPSLRLQQASLPLLSLDACKAGLDAAIELHGLEQVYGDYSLGEHTVCAGGGEQDSCYGDSGGPLVVHDEYGEPIQVGIVSWGLGCARAGSPGVYTRAASYSDWISDITQLDEPSG</sequence>
<dbReference type="InterPro" id="IPR001314">
    <property type="entry name" value="Peptidase_S1A"/>
</dbReference>
<keyword evidence="2" id="KW-0378">Hydrolase</keyword>
<keyword evidence="2" id="KW-0720">Serine protease</keyword>
<dbReference type="PRINTS" id="PR00722">
    <property type="entry name" value="CHYMOTRYPSIN"/>
</dbReference>
<proteinExistence type="predicted"/>
<gene>
    <name evidence="4" type="ORF">GCM10011503_13990</name>
</gene>
<reference evidence="5" key="1">
    <citation type="journal article" date="2019" name="Int. J. Syst. Evol. Microbiol.">
        <title>The Global Catalogue of Microorganisms (GCM) 10K type strain sequencing project: providing services to taxonomists for standard genome sequencing and annotation.</title>
        <authorList>
            <consortium name="The Broad Institute Genomics Platform"/>
            <consortium name="The Broad Institute Genome Sequencing Center for Infectious Disease"/>
            <person name="Wu L."/>
            <person name="Ma J."/>
        </authorList>
    </citation>
    <scope>NUCLEOTIDE SEQUENCE [LARGE SCALE GENOMIC DNA]</scope>
    <source>
        <strain evidence="5">CGMCC 1.15928</strain>
    </source>
</reference>
<name>A0ABQ1JHE4_9PROT</name>
<evidence type="ECO:0000313" key="5">
    <source>
        <dbReference type="Proteomes" id="UP000628854"/>
    </source>
</evidence>
<dbReference type="Pfam" id="PF00089">
    <property type="entry name" value="Trypsin"/>
    <property type="match status" value="1"/>
</dbReference>
<dbReference type="Proteomes" id="UP000628854">
    <property type="component" value="Unassembled WGS sequence"/>
</dbReference>
<dbReference type="PROSITE" id="PS51257">
    <property type="entry name" value="PROKAR_LIPOPROTEIN"/>
    <property type="match status" value="1"/>
</dbReference>
<keyword evidence="5" id="KW-1185">Reference proteome</keyword>
<dbReference type="PROSITE" id="PS00134">
    <property type="entry name" value="TRYPSIN_HIS"/>
    <property type="match status" value="1"/>
</dbReference>
<dbReference type="PROSITE" id="PS00135">
    <property type="entry name" value="TRYPSIN_SER"/>
    <property type="match status" value="1"/>
</dbReference>
<dbReference type="PROSITE" id="PS50240">
    <property type="entry name" value="TRYPSIN_DOM"/>
    <property type="match status" value="1"/>
</dbReference>
<evidence type="ECO:0000259" key="3">
    <source>
        <dbReference type="PROSITE" id="PS50240"/>
    </source>
</evidence>